<dbReference type="OrthoDB" id="10020961at2759"/>
<accession>D8LZB3</accession>
<dbReference type="GO" id="GO:0005525">
    <property type="term" value="F:GTP binding"/>
    <property type="evidence" value="ECO:0007669"/>
    <property type="project" value="UniProtKB-KW"/>
</dbReference>
<dbReference type="SMART" id="SM00174">
    <property type="entry name" value="RHO"/>
    <property type="match status" value="1"/>
</dbReference>
<dbReference type="RefSeq" id="XP_012895200.1">
    <property type="nucleotide sequence ID" value="XM_013039746.1"/>
</dbReference>
<evidence type="ECO:0000256" key="4">
    <source>
        <dbReference type="SAM" id="Phobius"/>
    </source>
</evidence>
<dbReference type="GO" id="GO:0007264">
    <property type="term" value="P:small GTPase-mediated signal transduction"/>
    <property type="evidence" value="ECO:0007669"/>
    <property type="project" value="InterPro"/>
</dbReference>
<dbReference type="GO" id="GO:0003924">
    <property type="term" value="F:GTPase activity"/>
    <property type="evidence" value="ECO:0007669"/>
    <property type="project" value="InterPro"/>
</dbReference>
<dbReference type="InterPro" id="IPR011992">
    <property type="entry name" value="EF-hand-dom_pair"/>
</dbReference>
<dbReference type="InterPro" id="IPR003578">
    <property type="entry name" value="Small_GTPase_Rho"/>
</dbReference>
<dbReference type="OMA" id="HETTWGI"/>
<keyword evidence="2" id="KW-0106">Calcium</keyword>
<dbReference type="Proteomes" id="UP000008312">
    <property type="component" value="Unassembled WGS sequence"/>
</dbReference>
<dbReference type="AlphaFoldDB" id="D8LZB3"/>
<feature type="domain" description="EF-hand" evidence="5">
    <location>
        <begin position="308"/>
        <end position="343"/>
    </location>
</feature>
<gene>
    <name evidence="6" type="ORF">GSBLH_T00006255001</name>
</gene>
<dbReference type="Pfam" id="PF00071">
    <property type="entry name" value="Ras"/>
    <property type="match status" value="1"/>
</dbReference>
<dbReference type="GeneID" id="24922380"/>
<keyword evidence="4" id="KW-0472">Membrane</keyword>
<keyword evidence="3" id="KW-0342">GTP-binding</keyword>
<evidence type="ECO:0000256" key="3">
    <source>
        <dbReference type="ARBA" id="ARBA00023134"/>
    </source>
</evidence>
<dbReference type="InParanoid" id="D8LZB3"/>
<evidence type="ECO:0000256" key="2">
    <source>
        <dbReference type="ARBA" id="ARBA00022837"/>
    </source>
</evidence>
<feature type="transmembrane region" description="Helical" evidence="4">
    <location>
        <begin position="596"/>
        <end position="617"/>
    </location>
</feature>
<evidence type="ECO:0000313" key="6">
    <source>
        <dbReference type="EMBL" id="CBK21152.2"/>
    </source>
</evidence>
<evidence type="ECO:0000259" key="5">
    <source>
        <dbReference type="PROSITE" id="PS50222"/>
    </source>
</evidence>
<dbReference type="GO" id="GO:0005509">
    <property type="term" value="F:calcium ion binding"/>
    <property type="evidence" value="ECO:0007669"/>
    <property type="project" value="InterPro"/>
</dbReference>
<name>D8LZB3_BLAHO</name>
<evidence type="ECO:0000256" key="1">
    <source>
        <dbReference type="ARBA" id="ARBA00022741"/>
    </source>
</evidence>
<keyword evidence="1" id="KW-0547">Nucleotide-binding</keyword>
<dbReference type="InterPro" id="IPR001806">
    <property type="entry name" value="Small_GTPase"/>
</dbReference>
<dbReference type="InterPro" id="IPR018247">
    <property type="entry name" value="EF_Hand_1_Ca_BS"/>
</dbReference>
<dbReference type="EMBL" id="FN668640">
    <property type="protein sequence ID" value="CBK21152.2"/>
    <property type="molecule type" value="Genomic_DNA"/>
</dbReference>
<dbReference type="SUPFAM" id="SSF47473">
    <property type="entry name" value="EF-hand"/>
    <property type="match status" value="1"/>
</dbReference>
<dbReference type="PRINTS" id="PR00449">
    <property type="entry name" value="RASTRNSFRMNG"/>
</dbReference>
<keyword evidence="4" id="KW-1133">Transmembrane helix</keyword>
<dbReference type="Gene3D" id="3.40.50.300">
    <property type="entry name" value="P-loop containing nucleotide triphosphate hydrolases"/>
    <property type="match status" value="2"/>
</dbReference>
<dbReference type="PROSITE" id="PS50222">
    <property type="entry name" value="EF_HAND_2"/>
    <property type="match status" value="1"/>
</dbReference>
<reference evidence="6" key="1">
    <citation type="submission" date="2010-02" db="EMBL/GenBank/DDBJ databases">
        <title>Sequencing and annotation of the Blastocystis hominis genome.</title>
        <authorList>
            <person name="Wincker P."/>
        </authorList>
    </citation>
    <scope>NUCLEOTIDE SEQUENCE</scope>
    <source>
        <strain evidence="6">Singapore isolate B</strain>
    </source>
</reference>
<organism evidence="6">
    <name type="scientific">Blastocystis hominis</name>
    <dbReference type="NCBI Taxonomy" id="12968"/>
    <lineage>
        <taxon>Eukaryota</taxon>
        <taxon>Sar</taxon>
        <taxon>Stramenopiles</taxon>
        <taxon>Bigyra</taxon>
        <taxon>Opalozoa</taxon>
        <taxon>Opalinata</taxon>
        <taxon>Blastocystidae</taxon>
        <taxon>Blastocystis</taxon>
    </lineage>
</organism>
<dbReference type="InterPro" id="IPR027417">
    <property type="entry name" value="P-loop_NTPase"/>
</dbReference>
<dbReference type="SUPFAM" id="SSF52540">
    <property type="entry name" value="P-loop containing nucleoside triphosphate hydrolases"/>
    <property type="match status" value="2"/>
</dbReference>
<dbReference type="PANTHER" id="PTHR24072">
    <property type="entry name" value="RHO FAMILY GTPASE"/>
    <property type="match status" value="1"/>
</dbReference>
<keyword evidence="7" id="KW-1185">Reference proteome</keyword>
<evidence type="ECO:0000313" key="7">
    <source>
        <dbReference type="Proteomes" id="UP000008312"/>
    </source>
</evidence>
<dbReference type="InterPro" id="IPR002048">
    <property type="entry name" value="EF_hand_dom"/>
</dbReference>
<sequence length="625" mass="71001">MKTFQSMQERMRKYHVVIIGDSNSGKTTLIESIRNGAFVEDVPKVAEPCEISEENLISHTPMVLYDTSSDPADEVETQSLLRKADVIVFVAFLKYEQNMQSFLSDWVPTLQFVCPNTPIIIVSSKTDLLSSDDQSFTRSQLSTLLKRVSNVEVCLECSSKTHYNLDQLITYSEKLVAFPISPLLNRTTNQLTPKAIRMLSFAFRRFNQSNTRFLSDSELSAFNECCYGSPLTEEGIEQFKSSLQRQGIELASEGITEQNFLEIMKLFLLHDHPENVWGVFNALQFEGEYPRFPEWTPENDAIYCLSPAGKHFLKDLFKRFDRDGDHRLSREEVDEMMQVVDPLPLAPGFPANLPESSRRNVEPTAWICEWELLVRVSPVSTIRALNQLGGSDVSSFVEPLPDKVETWKLGETVERSVVQAFLFGAHGVGKSSLLRRFLGSSPAGKYLPDQSLKTAVNIVKHGEGAVDSFILTEVNEETENQAFEHLRFCDLACLVWDVTRPDSLHYVMRLCSRFPRGTKVLLVAMKSDLLRVKYESTEVFRECKEFCAKWGLEESLLTSMYAKDRLFPLMFDCAMMPEICEIGAEEEGEGEGAASFLWPVTVWVSVIGVIVGGIWFFHRRHWIVC</sequence>
<dbReference type="Gene3D" id="1.10.238.10">
    <property type="entry name" value="EF-hand"/>
    <property type="match status" value="2"/>
</dbReference>
<proteinExistence type="predicted"/>
<protein>
    <recommendedName>
        <fullName evidence="5">EF-hand domain-containing protein</fullName>
    </recommendedName>
</protein>
<dbReference type="PROSITE" id="PS00018">
    <property type="entry name" value="EF_HAND_1"/>
    <property type="match status" value="1"/>
</dbReference>
<keyword evidence="4" id="KW-0812">Transmembrane</keyword>